<evidence type="ECO:0000313" key="1">
    <source>
        <dbReference type="EMBL" id="NQE37738.1"/>
    </source>
</evidence>
<gene>
    <name evidence="1" type="ORF">E5S67_05519</name>
</gene>
<protein>
    <submittedName>
        <fullName evidence="1">Uncharacterized protein</fullName>
    </submittedName>
</protein>
<keyword evidence="2" id="KW-1185">Reference proteome</keyword>
<evidence type="ECO:0000313" key="2">
    <source>
        <dbReference type="Proteomes" id="UP000702425"/>
    </source>
</evidence>
<dbReference type="EMBL" id="SRRZ01000148">
    <property type="protein sequence ID" value="NQE37738.1"/>
    <property type="molecule type" value="Genomic_DNA"/>
</dbReference>
<accession>A0ABX2D7E7</accession>
<organism evidence="1 2">
    <name type="scientific">Microcoleus asticus IPMA8</name>
    <dbReference type="NCBI Taxonomy" id="2563858"/>
    <lineage>
        <taxon>Bacteria</taxon>
        <taxon>Bacillati</taxon>
        <taxon>Cyanobacteriota</taxon>
        <taxon>Cyanophyceae</taxon>
        <taxon>Oscillatoriophycideae</taxon>
        <taxon>Oscillatoriales</taxon>
        <taxon>Microcoleaceae</taxon>
        <taxon>Microcoleus</taxon>
        <taxon>Microcoleus asticus</taxon>
    </lineage>
</organism>
<dbReference type="RefSeq" id="WP_172192009.1">
    <property type="nucleotide sequence ID" value="NZ_CAWPPK010000055.1"/>
</dbReference>
<name>A0ABX2D7E7_9CYAN</name>
<comment type="caution">
    <text evidence="1">The sequence shown here is derived from an EMBL/GenBank/DDBJ whole genome shotgun (WGS) entry which is preliminary data.</text>
</comment>
<proteinExistence type="predicted"/>
<dbReference type="Proteomes" id="UP000702425">
    <property type="component" value="Unassembled WGS sequence"/>
</dbReference>
<reference evidence="1 2" key="1">
    <citation type="journal article" date="2020" name="Sci. Rep.">
        <title>A novel cyanobacterial geosmin producer, revising GeoA distribution and dispersion patterns in Bacteria.</title>
        <authorList>
            <person name="Churro C."/>
            <person name="Semedo-Aguiar A.P."/>
            <person name="Silva A.D."/>
            <person name="Pereira-Leal J.B."/>
            <person name="Leite R.B."/>
        </authorList>
    </citation>
    <scope>NUCLEOTIDE SEQUENCE [LARGE SCALE GENOMIC DNA]</scope>
    <source>
        <strain evidence="1 2">IPMA8</strain>
    </source>
</reference>
<sequence length="115" mass="12786">MGKKSKAKKSQVKKPSLLCQRLQEALDRGSKVWIKTNNSSFGGIPINLFGEFAELLVIVPPHEQAENIDAYGQVTWLIRVSDIIALAYPTEYWSKDRLESLLPPDAVTSEVGDSL</sequence>